<organism evidence="1 2">
    <name type="scientific">Apis cerana cerana</name>
    <name type="common">Oriental honeybee</name>
    <dbReference type="NCBI Taxonomy" id="94128"/>
    <lineage>
        <taxon>Eukaryota</taxon>
        <taxon>Metazoa</taxon>
        <taxon>Ecdysozoa</taxon>
        <taxon>Arthropoda</taxon>
        <taxon>Hexapoda</taxon>
        <taxon>Insecta</taxon>
        <taxon>Pterygota</taxon>
        <taxon>Neoptera</taxon>
        <taxon>Endopterygota</taxon>
        <taxon>Hymenoptera</taxon>
        <taxon>Apocrita</taxon>
        <taxon>Aculeata</taxon>
        <taxon>Apoidea</taxon>
        <taxon>Anthophila</taxon>
        <taxon>Apidae</taxon>
        <taxon>Apis</taxon>
    </lineage>
</organism>
<accession>A0A2A3EPZ1</accession>
<sequence>MIRCCQLSTVFSSICSETKVSKQRKFENFRHLRHIIVKCYGTSISSGGVSGSFPDTPACGNPASSAPSRKYSRPVIDNDRSFGQLGTIIRDVCPLRRLDEQLYWT</sequence>
<dbReference type="AlphaFoldDB" id="A0A2A3EPZ1"/>
<proteinExistence type="predicted"/>
<dbReference type="EMBL" id="KZ288197">
    <property type="protein sequence ID" value="PBC33750.1"/>
    <property type="molecule type" value="Genomic_DNA"/>
</dbReference>
<dbReference type="Proteomes" id="UP000242457">
    <property type="component" value="Unassembled WGS sequence"/>
</dbReference>
<protein>
    <submittedName>
        <fullName evidence="1">Uncharacterized protein</fullName>
    </submittedName>
</protein>
<evidence type="ECO:0000313" key="2">
    <source>
        <dbReference type="Proteomes" id="UP000242457"/>
    </source>
</evidence>
<evidence type="ECO:0000313" key="1">
    <source>
        <dbReference type="EMBL" id="PBC33750.1"/>
    </source>
</evidence>
<name>A0A2A3EPZ1_APICC</name>
<gene>
    <name evidence="1" type="ORF">APICC_03760</name>
</gene>
<keyword evidence="2" id="KW-1185">Reference proteome</keyword>
<reference evidence="1 2" key="1">
    <citation type="submission" date="2014-07" db="EMBL/GenBank/DDBJ databases">
        <title>Genomic and transcriptomic analysis on Apis cerana provide comprehensive insights into honey bee biology.</title>
        <authorList>
            <person name="Diao Q."/>
            <person name="Sun L."/>
            <person name="Zheng H."/>
            <person name="Zheng H."/>
            <person name="Xu S."/>
            <person name="Wang S."/>
            <person name="Zeng Z."/>
            <person name="Hu F."/>
            <person name="Su S."/>
            <person name="Wu J."/>
        </authorList>
    </citation>
    <scope>NUCLEOTIDE SEQUENCE [LARGE SCALE GENOMIC DNA]</scope>
    <source>
        <tissue evidence="1">Pupae without intestine</tissue>
    </source>
</reference>